<dbReference type="AlphaFoldDB" id="A0A1I2LZ39"/>
<dbReference type="Gene3D" id="1.25.40.10">
    <property type="entry name" value="Tetratricopeptide repeat domain"/>
    <property type="match status" value="1"/>
</dbReference>
<accession>A0A1I2LZ39</accession>
<evidence type="ECO:0000313" key="1">
    <source>
        <dbReference type="EMBL" id="SFF83759.1"/>
    </source>
</evidence>
<dbReference type="InterPro" id="IPR043148">
    <property type="entry name" value="TagF_C"/>
</dbReference>
<dbReference type="RefSeq" id="WP_074845519.1">
    <property type="nucleotide sequence ID" value="NZ_FOOE01000012.1"/>
</dbReference>
<proteinExistence type="predicted"/>
<keyword evidence="1" id="KW-0808">Transferase</keyword>
<dbReference type="InterPro" id="IPR007554">
    <property type="entry name" value="Glycerophosphate_synth"/>
</dbReference>
<reference evidence="1 2" key="1">
    <citation type="submission" date="2016-10" db="EMBL/GenBank/DDBJ databases">
        <authorList>
            <person name="de Groot N.N."/>
        </authorList>
    </citation>
    <scope>NUCLEOTIDE SEQUENCE [LARGE SCALE GENOMIC DNA]</scope>
    <source>
        <strain evidence="1 2">NLAE-zl-G419</strain>
    </source>
</reference>
<protein>
    <submittedName>
        <fullName evidence="1">CDP-glycerol glycerophosphotransferase, TagB/SpsB family</fullName>
    </submittedName>
</protein>
<name>A0A1I2LZ39_9CLOT</name>
<dbReference type="SUPFAM" id="SSF53756">
    <property type="entry name" value="UDP-Glycosyltransferase/glycogen phosphorylase"/>
    <property type="match status" value="1"/>
</dbReference>
<gene>
    <name evidence="1" type="ORF">SAMN04487885_11230</name>
</gene>
<dbReference type="EMBL" id="FOOE01000012">
    <property type="protein sequence ID" value="SFF83759.1"/>
    <property type="molecule type" value="Genomic_DNA"/>
</dbReference>
<dbReference type="GO" id="GO:0047355">
    <property type="term" value="F:CDP-glycerol glycerophosphotransferase activity"/>
    <property type="evidence" value="ECO:0007669"/>
    <property type="project" value="InterPro"/>
</dbReference>
<dbReference type="Pfam" id="PF04464">
    <property type="entry name" value="Glyphos_transf"/>
    <property type="match status" value="1"/>
</dbReference>
<dbReference type="PANTHER" id="PTHR37316:SF3">
    <property type="entry name" value="TEICHOIC ACID GLYCEROL-PHOSPHATE TRANSFERASE"/>
    <property type="match status" value="1"/>
</dbReference>
<dbReference type="InterPro" id="IPR011990">
    <property type="entry name" value="TPR-like_helical_dom_sf"/>
</dbReference>
<dbReference type="InterPro" id="IPR051612">
    <property type="entry name" value="Teichoic_Acid_Biosynth"/>
</dbReference>
<sequence>MDTLKLIENFIINNDIENAYDTIMQNEKDYIKSAEYWNLRGMLCFKIQEYNVAIGCYKTSIALKNNYTDAYFNLIFAYMVIGEKLKSALYGGISLRYIDDEDYGKDIENLYINEKCSDKYYEFVQEVNVNTLIYGNELDFAKYIGSQFNNVNKGYIDTLSKNKIFDNWSYVKKDTIITMKEISSIDEFINRKDIDLFNVIVPYDVNYVEVTRNLAFNGFRKCFVLAETGNEFELIDINEDIMSSLRKEEYKRTVSMNKFNAADSNITALIKYMPEKYKDKYKINVIDGRDVFETSNIVKVPLISSVTVSGFNTFVNYPKFTYNIDVGHGEVAFKACGLMDKKDKNFAYTPEEYENIDKVCASSKMSTVIKSAFSAIPEDKYEITGSPRTDSLCLTDGRKNLEKLLDIKLQEKKIIFNMPTFHTHENSGLVNGSKELNDSIKIKDFDYNDFDKFLGENNLLCISKVHHAEERTVTNRTKDRKLKNMIFISNYDLDRYELDLYEILNGADLLLTDYSSVYGDFLFMDKPTLFIDTDLEEYRNERGIMLEPYDFWAAGPKVQCEEKLKSEILKCLNDENYYKKERETIKDIFYYYKDNKASLRVWDIIADILR</sequence>
<dbReference type="Proteomes" id="UP000182135">
    <property type="component" value="Unassembled WGS sequence"/>
</dbReference>
<dbReference type="OrthoDB" id="9807097at2"/>
<keyword evidence="2" id="KW-1185">Reference proteome</keyword>
<evidence type="ECO:0000313" key="2">
    <source>
        <dbReference type="Proteomes" id="UP000182135"/>
    </source>
</evidence>
<dbReference type="GO" id="GO:0016020">
    <property type="term" value="C:membrane"/>
    <property type="evidence" value="ECO:0007669"/>
    <property type="project" value="InterPro"/>
</dbReference>
<dbReference type="eggNOG" id="COG1887">
    <property type="taxonomic scope" value="Bacteria"/>
</dbReference>
<organism evidence="1 2">
    <name type="scientific">Clostridium cadaveris</name>
    <dbReference type="NCBI Taxonomy" id="1529"/>
    <lineage>
        <taxon>Bacteria</taxon>
        <taxon>Bacillati</taxon>
        <taxon>Bacillota</taxon>
        <taxon>Clostridia</taxon>
        <taxon>Eubacteriales</taxon>
        <taxon>Clostridiaceae</taxon>
        <taxon>Clostridium</taxon>
    </lineage>
</organism>
<dbReference type="SUPFAM" id="SSF48452">
    <property type="entry name" value="TPR-like"/>
    <property type="match status" value="1"/>
</dbReference>
<dbReference type="PANTHER" id="PTHR37316">
    <property type="entry name" value="TEICHOIC ACID GLYCEROL-PHOSPHATE PRIMASE"/>
    <property type="match status" value="1"/>
</dbReference>
<dbReference type="Gene3D" id="3.40.50.12580">
    <property type="match status" value="1"/>
</dbReference>
<dbReference type="STRING" id="1529.SAMN04487885_11230"/>